<dbReference type="STRING" id="1650663.GCA_001486665_02844"/>
<dbReference type="InterPro" id="IPR043740">
    <property type="entry name" value="DUF5685"/>
</dbReference>
<dbReference type="GeneID" id="97380167"/>
<dbReference type="Proteomes" id="UP000295184">
    <property type="component" value="Unassembled WGS sequence"/>
</dbReference>
<sequence>MFGYVTPEKPEMKVKEFESYRAMYCGLCKQLKADYGFLPRMLLNYDLVTVALLADGLSGETGSPCRERCIANPLQKRCMQKGTQGLRLAAAGLVLLSWYKLVDDEADETSFKRLAARALRLLLRRAYKRAAAAYPAIDAELARQTELQQQVEKKQTTFYDEAAEPTGNMTAQILAACAETPEQERVLRRLGLFLGKILYWLDAAEDYEEDREKHRYNVFVQNGLSKEQAVEQARLQCRLAAGEVARCYNLLELRLNRPILDNIIFLGIPGSIQRAGMPARGARRGGLN</sequence>
<evidence type="ECO:0000313" key="1">
    <source>
        <dbReference type="EMBL" id="TCL61273.1"/>
    </source>
</evidence>
<protein>
    <submittedName>
        <fullName evidence="1">Uncharacterized protein</fullName>
    </submittedName>
</protein>
<evidence type="ECO:0000313" key="2">
    <source>
        <dbReference type="Proteomes" id="UP000295184"/>
    </source>
</evidence>
<accession>A0A4R1R6R7</accession>
<reference evidence="1 2" key="1">
    <citation type="submission" date="2019-03" db="EMBL/GenBank/DDBJ databases">
        <title>Genomic Encyclopedia of Type Strains, Phase IV (KMG-IV): sequencing the most valuable type-strain genomes for metagenomic binning, comparative biology and taxonomic classification.</title>
        <authorList>
            <person name="Goeker M."/>
        </authorList>
    </citation>
    <scope>NUCLEOTIDE SEQUENCE [LARGE SCALE GENOMIC DNA]</scope>
    <source>
        <strain evidence="1 2">DSM 100451</strain>
    </source>
</reference>
<dbReference type="EMBL" id="SLUM01000002">
    <property type="protein sequence ID" value="TCL61273.1"/>
    <property type="molecule type" value="Genomic_DNA"/>
</dbReference>
<dbReference type="Pfam" id="PF18937">
    <property type="entry name" value="DUF5685"/>
    <property type="match status" value="1"/>
</dbReference>
<organism evidence="1 2">
    <name type="scientific">Allofournierella massiliensis</name>
    <dbReference type="NCBI Taxonomy" id="1650663"/>
    <lineage>
        <taxon>Bacteria</taxon>
        <taxon>Bacillati</taxon>
        <taxon>Bacillota</taxon>
        <taxon>Clostridia</taxon>
        <taxon>Eubacteriales</taxon>
        <taxon>Oscillospiraceae</taxon>
        <taxon>Allofournierella</taxon>
    </lineage>
</organism>
<dbReference type="RefSeq" id="WP_058966060.1">
    <property type="nucleotide sequence ID" value="NZ_CABKVM010000019.1"/>
</dbReference>
<comment type="caution">
    <text evidence="1">The sequence shown here is derived from an EMBL/GenBank/DDBJ whole genome shotgun (WGS) entry which is preliminary data.</text>
</comment>
<dbReference type="OrthoDB" id="1722540at2"/>
<gene>
    <name evidence="1" type="ORF">EDD77_10210</name>
</gene>
<dbReference type="AlphaFoldDB" id="A0A4R1R6R7"/>
<proteinExistence type="predicted"/>
<name>A0A4R1R6R7_9FIRM</name>